<dbReference type="InterPro" id="IPR000962">
    <property type="entry name" value="Znf_DskA_TraR"/>
</dbReference>
<keyword evidence="3" id="KW-0862">Zinc</keyword>
<feature type="zinc finger region" description="dksA C4-type" evidence="4">
    <location>
        <begin position="90"/>
        <end position="114"/>
    </location>
</feature>
<evidence type="ECO:0000256" key="5">
    <source>
        <dbReference type="SAM" id="MobiDB-lite"/>
    </source>
</evidence>
<feature type="region of interest" description="Disordered" evidence="5">
    <location>
        <begin position="138"/>
        <end position="187"/>
    </location>
</feature>
<dbReference type="RefSeq" id="WP_344911930.1">
    <property type="nucleotide sequence ID" value="NZ_BAABDL010000084.1"/>
</dbReference>
<feature type="domain" description="Zinc finger DksA/TraR C4-type" evidence="6">
    <location>
        <begin position="87"/>
        <end position="113"/>
    </location>
</feature>
<dbReference type="Gene3D" id="1.20.120.910">
    <property type="entry name" value="DksA, coiled-coil domain"/>
    <property type="match status" value="1"/>
</dbReference>
<protein>
    <submittedName>
        <fullName evidence="7">YteA family sporulation protein</fullName>
    </submittedName>
</protein>
<accession>A0ABP7VN80</accession>
<dbReference type="InterPro" id="IPR037187">
    <property type="entry name" value="DnaK_N"/>
</dbReference>
<evidence type="ECO:0000259" key="6">
    <source>
        <dbReference type="Pfam" id="PF01258"/>
    </source>
</evidence>
<dbReference type="PANTHER" id="PTHR33823:SF4">
    <property type="entry name" value="GENERAL STRESS PROTEIN 16O"/>
    <property type="match status" value="1"/>
</dbReference>
<dbReference type="SUPFAM" id="SSF57716">
    <property type="entry name" value="Glucocorticoid receptor-like (DNA-binding domain)"/>
    <property type="match status" value="1"/>
</dbReference>
<dbReference type="PROSITE" id="PS51128">
    <property type="entry name" value="ZF_DKSA_2"/>
    <property type="match status" value="1"/>
</dbReference>
<comment type="caution">
    <text evidence="7">The sequence shown here is derived from an EMBL/GenBank/DDBJ whole genome shotgun (WGS) entry which is preliminary data.</text>
</comment>
<evidence type="ECO:0000313" key="7">
    <source>
        <dbReference type="EMBL" id="GAA4070748.1"/>
    </source>
</evidence>
<evidence type="ECO:0000256" key="3">
    <source>
        <dbReference type="ARBA" id="ARBA00022833"/>
    </source>
</evidence>
<sequence length="187" mass="21786">MLKDKDLNKLRRDLESRAIILNKKIERDKQRATEEEYSTELSDYDNHPGDQGTELFEREKDLAISAHEVAELKMINHALERIQNDQYGRCETCGEEIDLERLKARPESNHCIAHAKSLKYFNEEMDYSMSSLEMDDTDSWSTLEGYGSSESPSDFSSDHDDYNQLTEKREEDEGMDQYSAQDDIKNI</sequence>
<proteinExistence type="predicted"/>
<feature type="region of interest" description="Disordered" evidence="5">
    <location>
        <begin position="28"/>
        <end position="52"/>
    </location>
</feature>
<dbReference type="Proteomes" id="UP001501734">
    <property type="component" value="Unassembled WGS sequence"/>
</dbReference>
<dbReference type="EMBL" id="BAABDL010000084">
    <property type="protein sequence ID" value="GAA4070748.1"/>
    <property type="molecule type" value="Genomic_DNA"/>
</dbReference>
<reference evidence="8" key="1">
    <citation type="journal article" date="2019" name="Int. J. Syst. Evol. Microbiol.">
        <title>The Global Catalogue of Microorganisms (GCM) 10K type strain sequencing project: providing services to taxonomists for standard genome sequencing and annotation.</title>
        <authorList>
            <consortium name="The Broad Institute Genomics Platform"/>
            <consortium name="The Broad Institute Genome Sequencing Center for Infectious Disease"/>
            <person name="Wu L."/>
            <person name="Ma J."/>
        </authorList>
    </citation>
    <scope>NUCLEOTIDE SEQUENCE [LARGE SCALE GENOMIC DNA]</scope>
    <source>
        <strain evidence="8">JCM 17250</strain>
    </source>
</reference>
<evidence type="ECO:0000313" key="8">
    <source>
        <dbReference type="Proteomes" id="UP001501734"/>
    </source>
</evidence>
<keyword evidence="8" id="KW-1185">Reference proteome</keyword>
<keyword evidence="2" id="KW-0863">Zinc-finger</keyword>
<organism evidence="7 8">
    <name type="scientific">Amphibacillus indicireducens</name>
    <dbReference type="NCBI Taxonomy" id="1076330"/>
    <lineage>
        <taxon>Bacteria</taxon>
        <taxon>Bacillati</taxon>
        <taxon>Bacillota</taxon>
        <taxon>Bacilli</taxon>
        <taxon>Bacillales</taxon>
        <taxon>Bacillaceae</taxon>
        <taxon>Amphibacillus</taxon>
    </lineage>
</organism>
<keyword evidence="1" id="KW-0479">Metal-binding</keyword>
<feature type="compositionally biased region" description="Basic and acidic residues" evidence="5">
    <location>
        <begin position="156"/>
        <end position="171"/>
    </location>
</feature>
<evidence type="ECO:0000256" key="1">
    <source>
        <dbReference type="ARBA" id="ARBA00022723"/>
    </source>
</evidence>
<dbReference type="Pfam" id="PF01258">
    <property type="entry name" value="zf-dskA_traR"/>
    <property type="match status" value="1"/>
</dbReference>
<evidence type="ECO:0000256" key="4">
    <source>
        <dbReference type="PROSITE-ProRule" id="PRU00510"/>
    </source>
</evidence>
<dbReference type="PANTHER" id="PTHR33823">
    <property type="entry name" value="RNA POLYMERASE-BINDING TRANSCRIPTION FACTOR DKSA-RELATED"/>
    <property type="match status" value="1"/>
</dbReference>
<name>A0ABP7VN80_9BACI</name>
<gene>
    <name evidence="7" type="ORF">GCM10022410_15460</name>
</gene>
<evidence type="ECO:0000256" key="2">
    <source>
        <dbReference type="ARBA" id="ARBA00022771"/>
    </source>
</evidence>
<dbReference type="SUPFAM" id="SSF109635">
    <property type="entry name" value="DnaK suppressor protein DksA, alpha-hairpin domain"/>
    <property type="match status" value="1"/>
</dbReference>